<keyword evidence="1" id="KW-0233">DNA recombination</keyword>
<evidence type="ECO:0000313" key="3">
    <source>
        <dbReference type="EMBL" id="UUI69791.1"/>
    </source>
</evidence>
<dbReference type="EMBL" id="CP101990">
    <property type="protein sequence ID" value="UUI69791.1"/>
    <property type="molecule type" value="Genomic_DNA"/>
</dbReference>
<keyword evidence="4" id="KW-1185">Reference proteome</keyword>
<name>A0ABY5KJY9_9ACTN</name>
<reference evidence="3 4" key="1">
    <citation type="submission" date="2022-07" db="EMBL/GenBank/DDBJ databases">
        <title>Novel species in genus Aeromicrobium.</title>
        <authorList>
            <person name="Ye L."/>
        </authorList>
    </citation>
    <scope>NUCLEOTIDE SEQUENCE [LARGE SCALE GENOMIC DNA]</scope>
    <source>
        <strain evidence="4">zg-Y50</strain>
    </source>
</reference>
<dbReference type="PROSITE" id="PS51898">
    <property type="entry name" value="TYR_RECOMBINASE"/>
    <property type="match status" value="1"/>
</dbReference>
<organism evidence="3 4">
    <name type="scientific">Aeromicrobium duanguangcaii</name>
    <dbReference type="NCBI Taxonomy" id="2968086"/>
    <lineage>
        <taxon>Bacteria</taxon>
        <taxon>Bacillati</taxon>
        <taxon>Actinomycetota</taxon>
        <taxon>Actinomycetes</taxon>
        <taxon>Propionibacteriales</taxon>
        <taxon>Nocardioidaceae</taxon>
        <taxon>Aeromicrobium</taxon>
    </lineage>
</organism>
<sequence>MVLLASWCALRFGEITELRRKDIDLANGVIHVRRGVTRIAGETIIGTPKSDAGVRDVAIPPHLVPLLAEHINERVHGRAKDCCFLLLTVSHT</sequence>
<dbReference type="RefSeq" id="WP_232416736.1">
    <property type="nucleotide sequence ID" value="NZ_CP101990.1"/>
</dbReference>
<dbReference type="InterPro" id="IPR013762">
    <property type="entry name" value="Integrase-like_cat_sf"/>
</dbReference>
<dbReference type="Proteomes" id="UP001315860">
    <property type="component" value="Chromosome"/>
</dbReference>
<evidence type="ECO:0000313" key="4">
    <source>
        <dbReference type="Proteomes" id="UP001315860"/>
    </source>
</evidence>
<evidence type="ECO:0000256" key="1">
    <source>
        <dbReference type="ARBA" id="ARBA00023172"/>
    </source>
</evidence>
<dbReference type="InterPro" id="IPR011010">
    <property type="entry name" value="DNA_brk_join_enz"/>
</dbReference>
<accession>A0ABY5KJY9</accession>
<dbReference type="SUPFAM" id="SSF56349">
    <property type="entry name" value="DNA breaking-rejoining enzymes"/>
    <property type="match status" value="1"/>
</dbReference>
<proteinExistence type="predicted"/>
<feature type="domain" description="Tyr recombinase" evidence="2">
    <location>
        <begin position="1"/>
        <end position="92"/>
    </location>
</feature>
<protein>
    <recommendedName>
        <fullName evidence="2">Tyr recombinase domain-containing protein</fullName>
    </recommendedName>
</protein>
<dbReference type="Gene3D" id="1.10.443.10">
    <property type="entry name" value="Intergrase catalytic core"/>
    <property type="match status" value="1"/>
</dbReference>
<gene>
    <name evidence="3" type="ORF">NP095_06770</name>
</gene>
<evidence type="ECO:0000259" key="2">
    <source>
        <dbReference type="PROSITE" id="PS51898"/>
    </source>
</evidence>
<dbReference type="InterPro" id="IPR002104">
    <property type="entry name" value="Integrase_catalytic"/>
</dbReference>